<dbReference type="InterPro" id="IPR031303">
    <property type="entry name" value="C5_meth_CS"/>
</dbReference>
<evidence type="ECO:0000256" key="1">
    <source>
        <dbReference type="ARBA" id="ARBA00022603"/>
    </source>
</evidence>
<dbReference type="InterPro" id="IPR029063">
    <property type="entry name" value="SAM-dependent_MTases_sf"/>
</dbReference>
<comment type="catalytic activity">
    <reaction evidence="5">
        <text>a 2'-deoxycytidine in DNA + S-adenosyl-L-methionine = a 5-methyl-2'-deoxycytidine in DNA + S-adenosyl-L-homocysteine + H(+)</text>
        <dbReference type="Rhea" id="RHEA:13681"/>
        <dbReference type="Rhea" id="RHEA-COMP:11369"/>
        <dbReference type="Rhea" id="RHEA-COMP:11370"/>
        <dbReference type="ChEBI" id="CHEBI:15378"/>
        <dbReference type="ChEBI" id="CHEBI:57856"/>
        <dbReference type="ChEBI" id="CHEBI:59789"/>
        <dbReference type="ChEBI" id="CHEBI:85452"/>
        <dbReference type="ChEBI" id="CHEBI:85454"/>
        <dbReference type="EC" id="2.1.1.37"/>
    </reaction>
</comment>
<reference evidence="6 7" key="1">
    <citation type="submission" date="2019-07" db="EMBL/GenBank/DDBJ databases">
        <authorList>
            <person name="Brisse S."/>
            <person name="Rodrigues C."/>
            <person name="Thorpe H."/>
        </authorList>
    </citation>
    <scope>NUCLEOTIDE SEQUENCE [LARGE SCALE GENOMIC DNA]</scope>
    <source>
        <strain evidence="6">SB6422</strain>
    </source>
</reference>
<keyword evidence="3" id="KW-0949">S-adenosyl-L-methionine</keyword>
<accession>A0A564JA54</accession>
<keyword evidence="1 6" id="KW-0489">Methyltransferase</keyword>
<dbReference type="InterPro" id="IPR001525">
    <property type="entry name" value="C5_MeTfrase"/>
</dbReference>
<keyword evidence="2 6" id="KW-0808">Transferase</keyword>
<dbReference type="GO" id="GO:0032259">
    <property type="term" value="P:methylation"/>
    <property type="evidence" value="ECO:0007669"/>
    <property type="project" value="UniProtKB-KW"/>
</dbReference>
<dbReference type="SUPFAM" id="SSF53335">
    <property type="entry name" value="S-adenosyl-L-methionine-dependent methyltransferases"/>
    <property type="match status" value="1"/>
</dbReference>
<protein>
    <submittedName>
        <fullName evidence="6">DNA-cytosine methyltransferase</fullName>
    </submittedName>
</protein>
<dbReference type="Gene3D" id="3.90.120.30">
    <property type="match status" value="1"/>
</dbReference>
<gene>
    <name evidence="6" type="primary">dcm_3</name>
    <name evidence="6" type="ORF">SB6422_05346</name>
</gene>
<dbReference type="EMBL" id="CABGGW010000013">
    <property type="protein sequence ID" value="VUS53894.1"/>
    <property type="molecule type" value="Genomic_DNA"/>
</dbReference>
<evidence type="ECO:0000256" key="5">
    <source>
        <dbReference type="ARBA" id="ARBA00047422"/>
    </source>
</evidence>
<sequence length="112" mass="12735">MVLMLESTSNKDGAEILIDRGWDRPLGEKHFDEPENQLRRPRRLTPRECARLMGFESPQGYHFRIPVSDTQAYRQFGNSVVVPVFAAVAKLLESRIAMAVAMRESAELSESQ</sequence>
<proteinExistence type="predicted"/>
<dbReference type="GO" id="GO:0003886">
    <property type="term" value="F:DNA (cytosine-5-)-methyltransferase activity"/>
    <property type="evidence" value="ECO:0007669"/>
    <property type="project" value="UniProtKB-EC"/>
</dbReference>
<evidence type="ECO:0000256" key="3">
    <source>
        <dbReference type="ARBA" id="ARBA00022691"/>
    </source>
</evidence>
<dbReference type="PROSITE" id="PS00095">
    <property type="entry name" value="C5_MTASE_2"/>
    <property type="match status" value="1"/>
</dbReference>
<evidence type="ECO:0000313" key="7">
    <source>
        <dbReference type="Proteomes" id="UP000317374"/>
    </source>
</evidence>
<keyword evidence="4" id="KW-0680">Restriction system</keyword>
<dbReference type="Pfam" id="PF00145">
    <property type="entry name" value="DNA_methylase"/>
    <property type="match status" value="1"/>
</dbReference>
<dbReference type="Proteomes" id="UP000317374">
    <property type="component" value="Unassembled WGS sequence"/>
</dbReference>
<dbReference type="AlphaFoldDB" id="A0A564JA54"/>
<evidence type="ECO:0000256" key="2">
    <source>
        <dbReference type="ARBA" id="ARBA00022679"/>
    </source>
</evidence>
<evidence type="ECO:0000256" key="4">
    <source>
        <dbReference type="ARBA" id="ARBA00022747"/>
    </source>
</evidence>
<evidence type="ECO:0000313" key="6">
    <source>
        <dbReference type="EMBL" id="VUS53894.1"/>
    </source>
</evidence>
<name>A0A564JA54_9ENTR</name>
<dbReference type="GO" id="GO:0009307">
    <property type="term" value="P:DNA restriction-modification system"/>
    <property type="evidence" value="ECO:0007669"/>
    <property type="project" value="UniProtKB-KW"/>
</dbReference>
<organism evidence="6 7">
    <name type="scientific">Klebsiella huaxiensis</name>
    <dbReference type="NCBI Taxonomy" id="2153354"/>
    <lineage>
        <taxon>Bacteria</taxon>
        <taxon>Pseudomonadati</taxon>
        <taxon>Pseudomonadota</taxon>
        <taxon>Gammaproteobacteria</taxon>
        <taxon>Enterobacterales</taxon>
        <taxon>Enterobacteriaceae</taxon>
        <taxon>Klebsiella/Raoultella group</taxon>
        <taxon>Klebsiella</taxon>
    </lineage>
</organism>